<dbReference type="Proteomes" id="UP000604481">
    <property type="component" value="Unassembled WGS sequence"/>
</dbReference>
<dbReference type="Pfam" id="PF04286">
    <property type="entry name" value="DUF445"/>
    <property type="match status" value="1"/>
</dbReference>
<keyword evidence="1" id="KW-1133">Transmembrane helix</keyword>
<feature type="transmembrane region" description="Helical" evidence="1">
    <location>
        <begin position="25"/>
        <end position="43"/>
    </location>
</feature>
<accession>A0A8J7K288</accession>
<evidence type="ECO:0000313" key="2">
    <source>
        <dbReference type="EMBL" id="MBE9610226.1"/>
    </source>
</evidence>
<comment type="caution">
    <text evidence="2">The sequence shown here is derived from an EMBL/GenBank/DDBJ whole genome shotgun (WGS) entry which is preliminary data.</text>
</comment>
<protein>
    <submittedName>
        <fullName evidence="2">DUF445 domain-containing protein</fullName>
    </submittedName>
</protein>
<proteinExistence type="predicted"/>
<dbReference type="RefSeq" id="WP_308431493.1">
    <property type="nucleotide sequence ID" value="NZ_JADFUA010000008.1"/>
</dbReference>
<feature type="transmembrane region" description="Helical" evidence="1">
    <location>
        <begin position="49"/>
        <end position="75"/>
    </location>
</feature>
<feature type="transmembrane region" description="Helical" evidence="1">
    <location>
        <begin position="403"/>
        <end position="423"/>
    </location>
</feature>
<dbReference type="InterPro" id="IPR007383">
    <property type="entry name" value="DUF445"/>
</dbReference>
<keyword evidence="1" id="KW-0812">Transmembrane</keyword>
<dbReference type="AlphaFoldDB" id="A0A8J7K288"/>
<organism evidence="2 3">
    <name type="scientific">Chitinilyticum piscinae</name>
    <dbReference type="NCBI Taxonomy" id="2866724"/>
    <lineage>
        <taxon>Bacteria</taxon>
        <taxon>Pseudomonadati</taxon>
        <taxon>Pseudomonadota</taxon>
        <taxon>Betaproteobacteria</taxon>
        <taxon>Neisseriales</taxon>
        <taxon>Chitinibacteraceae</taxon>
        <taxon>Chitinilyticum</taxon>
    </lineage>
</organism>
<evidence type="ECO:0000256" key="1">
    <source>
        <dbReference type="SAM" id="Phobius"/>
    </source>
</evidence>
<dbReference type="PANTHER" id="PTHR38442:SF1">
    <property type="entry name" value="INNER MEMBRANE PROTEIN"/>
    <property type="match status" value="1"/>
</dbReference>
<dbReference type="EMBL" id="JADFUA010000008">
    <property type="protein sequence ID" value="MBE9610226.1"/>
    <property type="molecule type" value="Genomic_DNA"/>
</dbReference>
<reference evidence="2 3" key="1">
    <citation type="submission" date="2020-10" db="EMBL/GenBank/DDBJ databases">
        <title>The genome sequence of Chitinilyticum litopenaei 4Y14.</title>
        <authorList>
            <person name="Liu Y."/>
        </authorList>
    </citation>
    <scope>NUCLEOTIDE SEQUENCE [LARGE SCALE GENOMIC DNA]</scope>
    <source>
        <strain evidence="2 3">4Y14</strain>
    </source>
</reference>
<evidence type="ECO:0000313" key="3">
    <source>
        <dbReference type="Proteomes" id="UP000604481"/>
    </source>
</evidence>
<gene>
    <name evidence="2" type="ORF">INR99_12820</name>
</gene>
<sequence length="429" mass="48545">MALVDQADLDDMQLKVRRLQRGRRLALGLLLAATVLFVVAASLRGGNPLWGYVAAFAEAAMIGALADWFAVVALFRHPMGIPLAHTAIIPRNKSRIAESLGTFITSNFLSTERVLSAVREFNPASQMMRWLAKPHAQQWLNELLFTLLGQLLLALNDRRVMAFFGHSVQQRLQQLDLSPLLASLLDGLAYGKRHHRLLEEVLRELDRQLDDPDIQEQLVGVVAAEMNILRYVSLDRAAARYITEKLVHGVQRELRSAGSDHQHRLRQRLDGWLAELANQLRHDPALQQRLARAQHELLVQPELAAQLHSLWLGVLDWVAQDIQQENSKVRLQLEGLTATLAVRLRRDPAMRAWINEQVEATIPGALARWREPIADFIAQQVKDWDDRTMVERLELNIGTDLQYIRINGTLVGGLIGLLLYGLAQLLRLY</sequence>
<dbReference type="GO" id="GO:0005886">
    <property type="term" value="C:plasma membrane"/>
    <property type="evidence" value="ECO:0007669"/>
    <property type="project" value="TreeGrafter"/>
</dbReference>
<dbReference type="PANTHER" id="PTHR38442">
    <property type="entry name" value="INNER MEMBRANE PROTEIN-RELATED"/>
    <property type="match status" value="1"/>
</dbReference>
<keyword evidence="1" id="KW-0472">Membrane</keyword>
<keyword evidence="3" id="KW-1185">Reference proteome</keyword>
<name>A0A8J7K288_9NEIS</name>